<name>A0A1W1YJ38_9LACT</name>
<keyword evidence="1" id="KW-0812">Transmembrane</keyword>
<sequence>MEQPPKSWYKYRYSIIGLIIAFLFTFLWVWVGFGEALLVAIVTVIGYLIGAYIDGELDVDSWFNFFLR</sequence>
<dbReference type="Pfam" id="PF10031">
    <property type="entry name" value="DUF2273"/>
    <property type="match status" value="1"/>
</dbReference>
<evidence type="ECO:0000256" key="1">
    <source>
        <dbReference type="SAM" id="Phobius"/>
    </source>
</evidence>
<dbReference type="OrthoDB" id="2134890at2"/>
<dbReference type="Proteomes" id="UP000243884">
    <property type="component" value="Unassembled WGS sequence"/>
</dbReference>
<accession>A0A1W1YJ38</accession>
<keyword evidence="3" id="KW-1185">Reference proteome</keyword>
<dbReference type="RefSeq" id="WP_084098636.1">
    <property type="nucleotide sequence ID" value="NZ_FWXK01000003.1"/>
</dbReference>
<dbReference type="STRING" id="371602.SAMN04487984_0722"/>
<feature type="transmembrane region" description="Helical" evidence="1">
    <location>
        <begin position="12"/>
        <end position="30"/>
    </location>
</feature>
<evidence type="ECO:0000313" key="3">
    <source>
        <dbReference type="Proteomes" id="UP000243884"/>
    </source>
</evidence>
<protein>
    <submittedName>
        <fullName evidence="2">Small integral membrane protein</fullName>
    </submittedName>
</protein>
<dbReference type="EMBL" id="FWXK01000003">
    <property type="protein sequence ID" value="SMC36163.1"/>
    <property type="molecule type" value="Genomic_DNA"/>
</dbReference>
<evidence type="ECO:0000313" key="2">
    <source>
        <dbReference type="EMBL" id="SMC36163.1"/>
    </source>
</evidence>
<keyword evidence="1" id="KW-0472">Membrane</keyword>
<dbReference type="AlphaFoldDB" id="A0A1W1YJ38"/>
<keyword evidence="1" id="KW-1133">Transmembrane helix</keyword>
<feature type="transmembrane region" description="Helical" evidence="1">
    <location>
        <begin position="36"/>
        <end position="53"/>
    </location>
</feature>
<reference evidence="3" key="1">
    <citation type="submission" date="2017-04" db="EMBL/GenBank/DDBJ databases">
        <authorList>
            <person name="Varghese N."/>
            <person name="Submissions S."/>
        </authorList>
    </citation>
    <scope>NUCLEOTIDE SEQUENCE [LARGE SCALE GENOMIC DNA]</scope>
    <source>
        <strain evidence="3">DSM 21500</strain>
    </source>
</reference>
<dbReference type="InterPro" id="IPR018730">
    <property type="entry name" value="DUF2273"/>
</dbReference>
<organism evidence="2 3">
    <name type="scientific">Aerococcus suis</name>
    <dbReference type="NCBI Taxonomy" id="371602"/>
    <lineage>
        <taxon>Bacteria</taxon>
        <taxon>Bacillati</taxon>
        <taxon>Bacillota</taxon>
        <taxon>Bacilli</taxon>
        <taxon>Lactobacillales</taxon>
        <taxon>Aerococcaceae</taxon>
        <taxon>Aerococcus</taxon>
    </lineage>
</organism>
<gene>
    <name evidence="2" type="ORF">SAMN04487984_0722</name>
</gene>
<proteinExistence type="predicted"/>